<organism evidence="1 2">
    <name type="scientific">Reyranella soli</name>
    <dbReference type="NCBI Taxonomy" id="1230389"/>
    <lineage>
        <taxon>Bacteria</taxon>
        <taxon>Pseudomonadati</taxon>
        <taxon>Pseudomonadota</taxon>
        <taxon>Alphaproteobacteria</taxon>
        <taxon>Hyphomicrobiales</taxon>
        <taxon>Reyranellaceae</taxon>
        <taxon>Reyranella</taxon>
    </lineage>
</organism>
<reference evidence="1 2" key="1">
    <citation type="submission" date="2019-07" db="EMBL/GenBank/DDBJ databases">
        <title>Whole genome shotgun sequence of Reyranella soli NBRC 108950.</title>
        <authorList>
            <person name="Hosoyama A."/>
            <person name="Uohara A."/>
            <person name="Ohji S."/>
            <person name="Ichikawa N."/>
        </authorList>
    </citation>
    <scope>NUCLEOTIDE SEQUENCE [LARGE SCALE GENOMIC DNA]</scope>
    <source>
        <strain evidence="1 2">NBRC 108950</strain>
    </source>
</reference>
<evidence type="ECO:0000313" key="2">
    <source>
        <dbReference type="Proteomes" id="UP000321058"/>
    </source>
</evidence>
<evidence type="ECO:0000313" key="1">
    <source>
        <dbReference type="EMBL" id="GEP61706.1"/>
    </source>
</evidence>
<name>A0A512NRX7_9HYPH</name>
<gene>
    <name evidence="1" type="ORF">RSO01_88720</name>
</gene>
<sequence length="93" mass="10119">MRCSRHVRQQIKGVEDKLIGLALVHRCPQAGAIRRGGVSVRIGARTGVKGDQLDQVVADVVTAGLVERHVDKRPVRQTLLRVGKGISSTRGHH</sequence>
<dbReference type="Proteomes" id="UP000321058">
    <property type="component" value="Unassembled WGS sequence"/>
</dbReference>
<comment type="caution">
    <text evidence="1">The sequence shown here is derived from an EMBL/GenBank/DDBJ whole genome shotgun (WGS) entry which is preliminary data.</text>
</comment>
<dbReference type="AlphaFoldDB" id="A0A512NRX7"/>
<dbReference type="EMBL" id="BKAJ01000248">
    <property type="protein sequence ID" value="GEP61706.1"/>
    <property type="molecule type" value="Genomic_DNA"/>
</dbReference>
<accession>A0A512NRX7</accession>
<protein>
    <submittedName>
        <fullName evidence="1">Uncharacterized protein</fullName>
    </submittedName>
</protein>
<proteinExistence type="predicted"/>
<keyword evidence="2" id="KW-1185">Reference proteome</keyword>